<accession>A0ABT6FKQ7</accession>
<name>A0ABT6FKQ7_9BACT</name>
<comment type="caution">
    <text evidence="2">The sequence shown here is derived from an EMBL/GenBank/DDBJ whole genome shotgun (WGS) entry which is preliminary data.</text>
</comment>
<dbReference type="EMBL" id="JARRAG010000002">
    <property type="protein sequence ID" value="MDG3007975.1"/>
    <property type="molecule type" value="Genomic_DNA"/>
</dbReference>
<organism evidence="2 3">
    <name type="scientific">Paludisphaera mucosa</name>
    <dbReference type="NCBI Taxonomy" id="3030827"/>
    <lineage>
        <taxon>Bacteria</taxon>
        <taxon>Pseudomonadati</taxon>
        <taxon>Planctomycetota</taxon>
        <taxon>Planctomycetia</taxon>
        <taxon>Isosphaerales</taxon>
        <taxon>Isosphaeraceae</taxon>
        <taxon>Paludisphaera</taxon>
    </lineage>
</organism>
<dbReference type="Proteomes" id="UP001216907">
    <property type="component" value="Unassembled WGS sequence"/>
</dbReference>
<protein>
    <submittedName>
        <fullName evidence="2">Uncharacterized protein</fullName>
    </submittedName>
</protein>
<sequence>MDEGVEGASVMAPTGKLVFMVLLLCLQDGASEVHFQPYLDEGGDGEPCDDPYEDGASGGLRYRLWYVINGELHDLVAPPRHLAPAIADELKRLAGLKSWRGRLAGRLRAAADRLDGRPPAPDSGTFRIGTAEWSIEVAATFHSTVAGDWSVLAFRTAGVDPSTEAQEQLRRMMEARRKARGETGEQPAPDAA</sequence>
<evidence type="ECO:0000313" key="3">
    <source>
        <dbReference type="Proteomes" id="UP001216907"/>
    </source>
</evidence>
<evidence type="ECO:0000313" key="2">
    <source>
        <dbReference type="EMBL" id="MDG3007975.1"/>
    </source>
</evidence>
<keyword evidence="3" id="KW-1185">Reference proteome</keyword>
<reference evidence="2 3" key="1">
    <citation type="submission" date="2023-03" db="EMBL/GenBank/DDBJ databases">
        <title>Paludisphaera mucosa sp. nov. a novel planctomycete from northern fen.</title>
        <authorList>
            <person name="Ivanova A."/>
        </authorList>
    </citation>
    <scope>NUCLEOTIDE SEQUENCE [LARGE SCALE GENOMIC DNA]</scope>
    <source>
        <strain evidence="2 3">Pla2</strain>
    </source>
</reference>
<evidence type="ECO:0000256" key="1">
    <source>
        <dbReference type="SAM" id="MobiDB-lite"/>
    </source>
</evidence>
<feature type="compositionally biased region" description="Basic and acidic residues" evidence="1">
    <location>
        <begin position="167"/>
        <end position="183"/>
    </location>
</feature>
<dbReference type="RefSeq" id="WP_277864243.1">
    <property type="nucleotide sequence ID" value="NZ_JARRAG010000002.1"/>
</dbReference>
<proteinExistence type="predicted"/>
<gene>
    <name evidence="2" type="ORF">PZE19_29780</name>
</gene>
<feature type="region of interest" description="Disordered" evidence="1">
    <location>
        <begin position="160"/>
        <end position="192"/>
    </location>
</feature>
<dbReference type="Gene3D" id="3.30.450.90">
    <property type="match status" value="1"/>
</dbReference>